<sequence length="106" mass="12173">MKLGESSEAKPSKGKKKSKSGKTSVQKPPMTIHAIIYKKKVPAKSVIAGHMISQENQDGPMGLYANIRWFPGKWALPERKWRETFQAVVENADSMHQFELWKRRYT</sequence>
<protein>
    <submittedName>
        <fullName evidence="2">Uncharacterized protein</fullName>
    </submittedName>
</protein>
<organism evidence="2 3">
    <name type="scientific">Rhizophagus irregularis</name>
    <dbReference type="NCBI Taxonomy" id="588596"/>
    <lineage>
        <taxon>Eukaryota</taxon>
        <taxon>Fungi</taxon>
        <taxon>Fungi incertae sedis</taxon>
        <taxon>Mucoromycota</taxon>
        <taxon>Glomeromycotina</taxon>
        <taxon>Glomeromycetes</taxon>
        <taxon>Glomerales</taxon>
        <taxon>Glomeraceae</taxon>
        <taxon>Rhizophagus</taxon>
    </lineage>
</organism>
<comment type="caution">
    <text evidence="2">The sequence shown here is derived from an EMBL/GenBank/DDBJ whole genome shotgun (WGS) entry which is preliminary data.</text>
</comment>
<dbReference type="AlphaFoldDB" id="A0A2I1GNZ8"/>
<keyword evidence="3" id="KW-1185">Reference proteome</keyword>
<dbReference type="EMBL" id="LLXI01000627">
    <property type="protein sequence ID" value="PKY48307.1"/>
    <property type="molecule type" value="Genomic_DNA"/>
</dbReference>
<feature type="compositionally biased region" description="Basic and acidic residues" evidence="1">
    <location>
        <begin position="1"/>
        <end position="11"/>
    </location>
</feature>
<accession>A0A2I1GNZ8</accession>
<proteinExistence type="predicted"/>
<feature type="region of interest" description="Disordered" evidence="1">
    <location>
        <begin position="1"/>
        <end position="27"/>
    </location>
</feature>
<evidence type="ECO:0000313" key="3">
    <source>
        <dbReference type="Proteomes" id="UP000234323"/>
    </source>
</evidence>
<evidence type="ECO:0000313" key="2">
    <source>
        <dbReference type="EMBL" id="PKY48307.1"/>
    </source>
</evidence>
<gene>
    <name evidence="2" type="ORF">RhiirA4_422063</name>
</gene>
<reference evidence="2 3" key="1">
    <citation type="submission" date="2015-10" db="EMBL/GenBank/DDBJ databases">
        <title>Genome analyses suggest a sexual origin of heterokaryosis in a supposedly ancient asexual fungus.</title>
        <authorList>
            <person name="Ropars J."/>
            <person name="Sedzielewska K."/>
            <person name="Noel J."/>
            <person name="Charron P."/>
            <person name="Farinelli L."/>
            <person name="Marton T."/>
            <person name="Kruger M."/>
            <person name="Pelin A."/>
            <person name="Brachmann A."/>
            <person name="Corradi N."/>
        </authorList>
    </citation>
    <scope>NUCLEOTIDE SEQUENCE [LARGE SCALE GENOMIC DNA]</scope>
    <source>
        <strain evidence="2 3">A4</strain>
    </source>
</reference>
<name>A0A2I1GNZ8_9GLOM</name>
<evidence type="ECO:0000256" key="1">
    <source>
        <dbReference type="SAM" id="MobiDB-lite"/>
    </source>
</evidence>
<dbReference type="Proteomes" id="UP000234323">
    <property type="component" value="Unassembled WGS sequence"/>
</dbReference>